<evidence type="ECO:0000313" key="4">
    <source>
        <dbReference type="Proteomes" id="UP001057375"/>
    </source>
</evidence>
<keyword evidence="4" id="KW-1185">Reference proteome</keyword>
<protein>
    <submittedName>
        <fullName evidence="3">Uncharacterized protein</fullName>
    </submittedName>
</protein>
<feature type="compositionally biased region" description="Polar residues" evidence="1">
    <location>
        <begin position="23"/>
        <end position="49"/>
    </location>
</feature>
<dbReference type="Proteomes" id="UP001057375">
    <property type="component" value="Unassembled WGS sequence"/>
</dbReference>
<feature type="compositionally biased region" description="Basic and acidic residues" evidence="1">
    <location>
        <begin position="468"/>
        <end position="564"/>
    </location>
</feature>
<name>A0ABQ5KU62_9EUKA</name>
<keyword evidence="2" id="KW-1133">Transmembrane helix</keyword>
<dbReference type="PANTHER" id="PTHR15439:SF0">
    <property type="entry name" value="CELL DIVISION CYCLE AND APOPTOSIS REGULATOR PROTEIN 1-RELATED"/>
    <property type="match status" value="1"/>
</dbReference>
<organism evidence="3 4">
    <name type="scientific">Aduncisulcus paluster</name>
    <dbReference type="NCBI Taxonomy" id="2918883"/>
    <lineage>
        <taxon>Eukaryota</taxon>
        <taxon>Metamonada</taxon>
        <taxon>Carpediemonas-like organisms</taxon>
        <taxon>Aduncisulcus</taxon>
    </lineage>
</organism>
<feature type="region of interest" description="Disordered" evidence="1">
    <location>
        <begin position="447"/>
        <end position="628"/>
    </location>
</feature>
<feature type="transmembrane region" description="Helical" evidence="2">
    <location>
        <begin position="246"/>
        <end position="268"/>
    </location>
</feature>
<proteinExistence type="predicted"/>
<evidence type="ECO:0000313" key="3">
    <source>
        <dbReference type="EMBL" id="GKT35581.1"/>
    </source>
</evidence>
<comment type="caution">
    <text evidence="3">The sequence shown here is derived from an EMBL/GenBank/DDBJ whole genome shotgun (WGS) entry which is preliminary data.</text>
</comment>
<dbReference type="InterPro" id="IPR033489">
    <property type="entry name" value="RBBP6"/>
</dbReference>
<keyword evidence="2" id="KW-0472">Membrane</keyword>
<feature type="compositionally biased region" description="Low complexity" evidence="1">
    <location>
        <begin position="591"/>
        <end position="602"/>
    </location>
</feature>
<feature type="compositionally biased region" description="Polar residues" evidence="1">
    <location>
        <begin position="566"/>
        <end position="590"/>
    </location>
</feature>
<feature type="transmembrane region" description="Helical" evidence="2">
    <location>
        <begin position="363"/>
        <end position="386"/>
    </location>
</feature>
<keyword evidence="2" id="KW-0812">Transmembrane</keyword>
<feature type="transmembrane region" description="Helical" evidence="2">
    <location>
        <begin position="329"/>
        <end position="356"/>
    </location>
</feature>
<feature type="transmembrane region" description="Helical" evidence="2">
    <location>
        <begin position="215"/>
        <end position="240"/>
    </location>
</feature>
<feature type="region of interest" description="Disordered" evidence="1">
    <location>
        <begin position="1"/>
        <end position="84"/>
    </location>
</feature>
<evidence type="ECO:0000256" key="1">
    <source>
        <dbReference type="SAM" id="MobiDB-lite"/>
    </source>
</evidence>
<reference evidence="3" key="1">
    <citation type="submission" date="2022-03" db="EMBL/GenBank/DDBJ databases">
        <title>Draft genome sequence of Aduncisulcus paluster, a free-living microaerophilic Fornicata.</title>
        <authorList>
            <person name="Yuyama I."/>
            <person name="Kume K."/>
            <person name="Tamura T."/>
            <person name="Inagaki Y."/>
            <person name="Hashimoto T."/>
        </authorList>
    </citation>
    <scope>NUCLEOTIDE SEQUENCE</scope>
    <source>
        <strain evidence="3">NY0171</strain>
    </source>
</reference>
<accession>A0ABQ5KU62</accession>
<feature type="transmembrane region" description="Helical" evidence="2">
    <location>
        <begin position="181"/>
        <end position="203"/>
    </location>
</feature>
<dbReference type="EMBL" id="BQXS01011020">
    <property type="protein sequence ID" value="GKT35581.1"/>
    <property type="molecule type" value="Genomic_DNA"/>
</dbReference>
<feature type="transmembrane region" description="Helical" evidence="2">
    <location>
        <begin position="289"/>
        <end position="309"/>
    </location>
</feature>
<sequence>MSAAHSIDPPMDDPHHIPYANEADSTIGNEGESTFDYSNSDHVINSSVHNPFDPKRVYSSNNSSNNSELFHEEPTTTNSSAINRKYPASEDISFSATPSRSLSSESLEELNNMNNMNEPFEDKSNYSDLTTGLSNSSYSSSSSPPNSDSTLASIRHPFVSSKSDYYYGSDESDPLFSVAVYYIYQVYFFIGGVLVILLFLGFACCDNSCECLDSLTQFIISISPFAAGLLLPQGLLMLVYDEEYSYSHLVTVGLVVGGFFVFVEMIVCKDANLIRDLADFICGSSSMTSLVWIVPVFPIFFMIWLPIVYSDKFISSEYLKFSYTTEEMTTFYSLFSMFLALLFSGGSGMAAALIAFGSSSSPLFIVSILGALIGLIGLIVISIVGAQNKDAYKRKCANTISMNPPIISNPIITPPPPSHPISHVPKPVPSQTMPIQNIAVISTQPITPKRPYVSPSTAKGSLVMTAAERTRKEQFERAQRMKDGKVEQEKRDKEEAERKRREEAKRKQEEERKKKEEAERKKQNDEIRRKDEEIRKRKEEEEAKRQKDEKEKEQKRRDLIKEVKALQQQIEETPSVSDSDGHSHITQPKPSSSSSSSSSSSISHDKHVPKKKSYILLSSEGMESHCII</sequence>
<gene>
    <name evidence="3" type="ORF">ADUPG1_008713</name>
</gene>
<dbReference type="PANTHER" id="PTHR15439">
    <property type="entry name" value="RETINOBLASTOMA-BINDING PROTEIN 6"/>
    <property type="match status" value="1"/>
</dbReference>
<evidence type="ECO:0000256" key="2">
    <source>
        <dbReference type="SAM" id="Phobius"/>
    </source>
</evidence>
<feature type="non-terminal residue" evidence="3">
    <location>
        <position position="628"/>
    </location>
</feature>